<comment type="pathway">
    <text evidence="3 9">Carbohydrate metabolism; tricarboxylic acid cycle; oxaloacetate from (S)-malate (quinone route): step 1/1.</text>
</comment>
<organism evidence="10 11">
    <name type="scientific">Pantoea latae</name>
    <dbReference type="NCBI Taxonomy" id="1964541"/>
    <lineage>
        <taxon>Bacteria</taxon>
        <taxon>Pseudomonadati</taxon>
        <taxon>Pseudomonadota</taxon>
        <taxon>Gammaproteobacteria</taxon>
        <taxon>Enterobacterales</taxon>
        <taxon>Erwiniaceae</taxon>
        <taxon>Pantoea</taxon>
    </lineage>
</organism>
<dbReference type="NCBIfam" id="NF003603">
    <property type="entry name" value="PRK05257.1-1"/>
    <property type="match status" value="1"/>
</dbReference>
<reference evidence="10 11" key="1">
    <citation type="submission" date="2017-02" db="EMBL/GenBank/DDBJ databases">
        <title>Whole genome shotgun sequence of Pantoea agglomerans strain AS1 isolated from a cycad, Zamia floridana in Central Florida, USA.</title>
        <authorList>
            <person name="Lata P."/>
            <person name="Govindarajan S."/>
            <person name="Qi F."/>
            <person name="Li J.-L."/>
            <person name="Maurya S.K."/>
            <person name="Sahoo M.K."/>
        </authorList>
    </citation>
    <scope>NUCLEOTIDE SEQUENCE [LARGE SCALE GENOMIC DNA]</scope>
    <source>
        <strain evidence="10 11">AS1</strain>
    </source>
</reference>
<evidence type="ECO:0000256" key="9">
    <source>
        <dbReference type="HAMAP-Rule" id="MF_00212"/>
    </source>
</evidence>
<proteinExistence type="inferred from homology"/>
<dbReference type="EC" id="1.1.5.4" evidence="9"/>
<dbReference type="PANTHER" id="PTHR43104">
    <property type="entry name" value="L-2-HYDROXYGLUTARATE DEHYDROGENASE, MITOCHONDRIAL"/>
    <property type="match status" value="1"/>
</dbReference>
<evidence type="ECO:0000256" key="5">
    <source>
        <dbReference type="ARBA" id="ARBA00022532"/>
    </source>
</evidence>
<protein>
    <recommendedName>
        <fullName evidence="9">Probable malate:quinone oxidoreductase</fullName>
        <ecNumber evidence="9">1.1.5.4</ecNumber>
    </recommendedName>
    <alternativeName>
        <fullName evidence="9">MQO</fullName>
    </alternativeName>
    <alternativeName>
        <fullName evidence="9">Malate dehydrogenase [quinone]</fullName>
    </alternativeName>
</protein>
<comment type="cofactor">
    <cofactor evidence="2 9">
        <name>FAD</name>
        <dbReference type="ChEBI" id="CHEBI:57692"/>
    </cofactor>
</comment>
<evidence type="ECO:0000256" key="6">
    <source>
        <dbReference type="ARBA" id="ARBA00022630"/>
    </source>
</evidence>
<name>A0A1V9DNT2_9GAMM</name>
<dbReference type="InterPro" id="IPR036188">
    <property type="entry name" value="FAD/NAD-bd_sf"/>
</dbReference>
<dbReference type="SUPFAM" id="SSF51905">
    <property type="entry name" value="FAD/NAD(P)-binding domain"/>
    <property type="match status" value="1"/>
</dbReference>
<dbReference type="Pfam" id="PF06039">
    <property type="entry name" value="Mqo"/>
    <property type="match status" value="1"/>
</dbReference>
<sequence length="538" mass="59079">MCKTAVNLTLAMSAIGMEKPQMSERKEVDVLLIGAGVMSATLGAWLQELEPDWTIEMVERLESVAEESSNGWNNAGTGHAALAELNYTPQKADGSIDISKALAINESFQISRQFLAYQVQKGHLHSPERFINSTPHMSFVWGDENVAFLRKRYQALQKSTLFRGMAYSEDPQQIAEWIPLVMKNRDRRQKVAATWTEMGTDVNFGEVTRQLIASLEKRSSFRLRLRQEVRDLKRLSDGRWQATLHSLATGEKRQLTAKNIFIGAGGAALPLLQKSGIPEVGGYAGFPVGGSFLVTENPDVVRQHMAKVYGKASVGAPPMSVPHVDTRVLDGKRVLLFGPFATFSTKFLKQGSLLDMFGSMNSGNLLPMMNVGLKSFDLVKYLVDQVLQSDADRMEALRAYVPDAQPDDWRLVTAGQRVQIIKKDAKEGAVLRLGTEVVTSQDGTIAALLGASPGASTAAPIMLELMAKAWPEQMASTEWQNRIRAVVPSWGRKLNGDVALTEKVLADTSRVLKLAYTPPVTPNAANDEARETAHVVGK</sequence>
<dbReference type="NCBIfam" id="NF003611">
    <property type="entry name" value="PRK05257.3-2"/>
    <property type="match status" value="1"/>
</dbReference>
<dbReference type="UniPathway" id="UPA00223">
    <property type="reaction ID" value="UER01008"/>
</dbReference>
<keyword evidence="11" id="KW-1185">Reference proteome</keyword>
<evidence type="ECO:0000256" key="8">
    <source>
        <dbReference type="ARBA" id="ARBA00023002"/>
    </source>
</evidence>
<gene>
    <name evidence="9" type="primary">mqo</name>
    <name evidence="10" type="ORF">B2J69_04320</name>
</gene>
<keyword evidence="8 9" id="KW-0560">Oxidoreductase</keyword>
<dbReference type="NCBIfam" id="NF003605">
    <property type="entry name" value="PRK05257.1-4"/>
    <property type="match status" value="1"/>
</dbReference>
<dbReference type="HAMAP" id="MF_00212">
    <property type="entry name" value="MQO"/>
    <property type="match status" value="1"/>
</dbReference>
<comment type="similarity">
    <text evidence="4 9">Belongs to the MQO family.</text>
</comment>
<evidence type="ECO:0000256" key="2">
    <source>
        <dbReference type="ARBA" id="ARBA00001974"/>
    </source>
</evidence>
<dbReference type="Proteomes" id="UP000192769">
    <property type="component" value="Unassembled WGS sequence"/>
</dbReference>
<dbReference type="NCBIfam" id="NF003606">
    <property type="entry name" value="PRK05257.2-1"/>
    <property type="match status" value="1"/>
</dbReference>
<dbReference type="EMBL" id="MWUE01000006">
    <property type="protein sequence ID" value="OQP35512.1"/>
    <property type="molecule type" value="Genomic_DNA"/>
</dbReference>
<dbReference type="InterPro" id="IPR006231">
    <property type="entry name" value="MQO"/>
</dbReference>
<dbReference type="NCBIfam" id="NF009875">
    <property type="entry name" value="PRK13339.1"/>
    <property type="match status" value="1"/>
</dbReference>
<evidence type="ECO:0000256" key="4">
    <source>
        <dbReference type="ARBA" id="ARBA00006389"/>
    </source>
</evidence>
<dbReference type="PANTHER" id="PTHR43104:SF2">
    <property type="entry name" value="L-2-HYDROXYGLUTARATE DEHYDROGENASE, MITOCHONDRIAL"/>
    <property type="match status" value="1"/>
</dbReference>
<evidence type="ECO:0000256" key="1">
    <source>
        <dbReference type="ARBA" id="ARBA00001139"/>
    </source>
</evidence>
<dbReference type="OrthoDB" id="9763983at2"/>
<dbReference type="RefSeq" id="WP_081136768.1">
    <property type="nucleotide sequence ID" value="NZ_MWUE01000006.1"/>
</dbReference>
<dbReference type="AlphaFoldDB" id="A0A1V9DNT2"/>
<keyword evidence="5 9" id="KW-0816">Tricarboxylic acid cycle</keyword>
<comment type="catalytic activity">
    <reaction evidence="1 9">
        <text>(S)-malate + a quinone = a quinol + oxaloacetate</text>
        <dbReference type="Rhea" id="RHEA:46012"/>
        <dbReference type="ChEBI" id="CHEBI:15589"/>
        <dbReference type="ChEBI" id="CHEBI:16452"/>
        <dbReference type="ChEBI" id="CHEBI:24646"/>
        <dbReference type="ChEBI" id="CHEBI:132124"/>
        <dbReference type="EC" id="1.1.5.4"/>
    </reaction>
</comment>
<comment type="caution">
    <text evidence="10">The sequence shown here is derived from an EMBL/GenBank/DDBJ whole genome shotgun (WGS) entry which is preliminary data.</text>
</comment>
<evidence type="ECO:0000256" key="3">
    <source>
        <dbReference type="ARBA" id="ARBA00005012"/>
    </source>
</evidence>
<dbReference type="NCBIfam" id="TIGR01320">
    <property type="entry name" value="mal_quin_oxido"/>
    <property type="match status" value="1"/>
</dbReference>
<keyword evidence="7 9" id="KW-0274">FAD</keyword>
<evidence type="ECO:0000256" key="7">
    <source>
        <dbReference type="ARBA" id="ARBA00022827"/>
    </source>
</evidence>
<dbReference type="GO" id="GO:0008924">
    <property type="term" value="F:L-malate dehydrogenase (quinone) activity"/>
    <property type="evidence" value="ECO:0007669"/>
    <property type="project" value="UniProtKB-UniRule"/>
</dbReference>
<dbReference type="GO" id="GO:0047545">
    <property type="term" value="F:(S)-2-hydroxyglutarate dehydrogenase activity"/>
    <property type="evidence" value="ECO:0007669"/>
    <property type="project" value="TreeGrafter"/>
</dbReference>
<dbReference type="GO" id="GO:0006099">
    <property type="term" value="P:tricarboxylic acid cycle"/>
    <property type="evidence" value="ECO:0007669"/>
    <property type="project" value="UniProtKB-UniRule"/>
</dbReference>
<accession>A0A1V9DNT2</accession>
<evidence type="ECO:0000313" key="10">
    <source>
        <dbReference type="EMBL" id="OQP35512.1"/>
    </source>
</evidence>
<keyword evidence="6 9" id="KW-0285">Flavoprotein</keyword>
<evidence type="ECO:0000313" key="11">
    <source>
        <dbReference type="Proteomes" id="UP000192769"/>
    </source>
</evidence>